<gene>
    <name evidence="1" type="ORF">ATANTOWER_008176</name>
</gene>
<proteinExistence type="predicted"/>
<sequence>MSTEILFVVCHKPYEGHSKHVEEDVLITSELNLLAHMQSGMYRGKLTLDVTLNTPSQKGKNGGASIKLWEDFSSAVIGKVVRVNGASIFKHSQNLKLETP</sequence>
<reference evidence="1 2" key="1">
    <citation type="submission" date="2021-07" db="EMBL/GenBank/DDBJ databases">
        <authorList>
            <person name="Palmer J.M."/>
        </authorList>
    </citation>
    <scope>NUCLEOTIDE SEQUENCE [LARGE SCALE GENOMIC DNA]</scope>
    <source>
        <strain evidence="1 2">AT_MEX2019</strain>
        <tissue evidence="1">Muscle</tissue>
    </source>
</reference>
<evidence type="ECO:0000313" key="2">
    <source>
        <dbReference type="Proteomes" id="UP001345963"/>
    </source>
</evidence>
<name>A0ABU7BNE6_9TELE</name>
<comment type="caution">
    <text evidence="1">The sequence shown here is derived from an EMBL/GenBank/DDBJ whole genome shotgun (WGS) entry which is preliminary data.</text>
</comment>
<protein>
    <submittedName>
        <fullName evidence="1">Uncharacterized protein</fullName>
    </submittedName>
</protein>
<dbReference type="Proteomes" id="UP001345963">
    <property type="component" value="Unassembled WGS sequence"/>
</dbReference>
<evidence type="ECO:0000313" key="1">
    <source>
        <dbReference type="EMBL" id="MED6252186.1"/>
    </source>
</evidence>
<dbReference type="EMBL" id="JAHUTI010060978">
    <property type="protein sequence ID" value="MED6252186.1"/>
    <property type="molecule type" value="Genomic_DNA"/>
</dbReference>
<organism evidence="1 2">
    <name type="scientific">Ataeniobius toweri</name>
    <dbReference type="NCBI Taxonomy" id="208326"/>
    <lineage>
        <taxon>Eukaryota</taxon>
        <taxon>Metazoa</taxon>
        <taxon>Chordata</taxon>
        <taxon>Craniata</taxon>
        <taxon>Vertebrata</taxon>
        <taxon>Euteleostomi</taxon>
        <taxon>Actinopterygii</taxon>
        <taxon>Neopterygii</taxon>
        <taxon>Teleostei</taxon>
        <taxon>Neoteleostei</taxon>
        <taxon>Acanthomorphata</taxon>
        <taxon>Ovalentaria</taxon>
        <taxon>Atherinomorphae</taxon>
        <taxon>Cyprinodontiformes</taxon>
        <taxon>Goodeidae</taxon>
        <taxon>Ataeniobius</taxon>
    </lineage>
</organism>
<keyword evidence="2" id="KW-1185">Reference proteome</keyword>
<accession>A0ABU7BNE6</accession>